<evidence type="ECO:0000256" key="2">
    <source>
        <dbReference type="ARBA" id="ARBA00022448"/>
    </source>
</evidence>
<dbReference type="PANTHER" id="PTHR42711:SF5">
    <property type="entry name" value="ABC TRANSPORTER ATP-BINDING PROTEIN NATA"/>
    <property type="match status" value="1"/>
</dbReference>
<protein>
    <submittedName>
        <fullName evidence="7">ABC-2 type transport system ATP-binding protein</fullName>
    </submittedName>
</protein>
<dbReference type="EMBL" id="FOVW01000003">
    <property type="protein sequence ID" value="SFO00677.1"/>
    <property type="molecule type" value="Genomic_DNA"/>
</dbReference>
<dbReference type="Proteomes" id="UP000199564">
    <property type="component" value="Unassembled WGS sequence"/>
</dbReference>
<reference evidence="8" key="1">
    <citation type="submission" date="2016-10" db="EMBL/GenBank/DDBJ databases">
        <authorList>
            <person name="Varghese N."/>
            <person name="Submissions S."/>
        </authorList>
    </citation>
    <scope>NUCLEOTIDE SEQUENCE [LARGE SCALE GENOMIC DNA]</scope>
    <source>
        <strain evidence="8">DSM 15282</strain>
    </source>
</reference>
<evidence type="ECO:0000256" key="1">
    <source>
        <dbReference type="ARBA" id="ARBA00005417"/>
    </source>
</evidence>
<dbReference type="GO" id="GO:0005524">
    <property type="term" value="F:ATP binding"/>
    <property type="evidence" value="ECO:0007669"/>
    <property type="project" value="UniProtKB-KW"/>
</dbReference>
<keyword evidence="5 7" id="KW-0067">ATP-binding</keyword>
<feature type="domain" description="ABC transporter" evidence="6">
    <location>
        <begin position="3"/>
        <end position="232"/>
    </location>
</feature>
<dbReference type="GO" id="GO:0016887">
    <property type="term" value="F:ATP hydrolysis activity"/>
    <property type="evidence" value="ECO:0007669"/>
    <property type="project" value="InterPro"/>
</dbReference>
<dbReference type="PROSITE" id="PS50893">
    <property type="entry name" value="ABC_TRANSPORTER_2"/>
    <property type="match status" value="1"/>
</dbReference>
<evidence type="ECO:0000256" key="3">
    <source>
        <dbReference type="ARBA" id="ARBA00022458"/>
    </source>
</evidence>
<dbReference type="SMART" id="SM00382">
    <property type="entry name" value="AAA"/>
    <property type="match status" value="1"/>
</dbReference>
<keyword evidence="3" id="KW-0536">Nodulation</keyword>
<organism evidence="7 8">
    <name type="scientific">Algoriphagus ornithinivorans</name>
    <dbReference type="NCBI Taxonomy" id="226506"/>
    <lineage>
        <taxon>Bacteria</taxon>
        <taxon>Pseudomonadati</taxon>
        <taxon>Bacteroidota</taxon>
        <taxon>Cytophagia</taxon>
        <taxon>Cytophagales</taxon>
        <taxon>Cyclobacteriaceae</taxon>
        <taxon>Algoriphagus</taxon>
    </lineage>
</organism>
<keyword evidence="4" id="KW-0547">Nucleotide-binding</keyword>
<dbReference type="NCBIfam" id="TIGR03522">
    <property type="entry name" value="GldA_ABC_ATP"/>
    <property type="match status" value="1"/>
</dbReference>
<evidence type="ECO:0000256" key="5">
    <source>
        <dbReference type="ARBA" id="ARBA00022840"/>
    </source>
</evidence>
<evidence type="ECO:0000256" key="4">
    <source>
        <dbReference type="ARBA" id="ARBA00022741"/>
    </source>
</evidence>
<dbReference type="Pfam" id="PF00005">
    <property type="entry name" value="ABC_tran"/>
    <property type="match status" value="1"/>
</dbReference>
<gene>
    <name evidence="7" type="ORF">SAMN04488519_10385</name>
</gene>
<sequence length="301" mass="33061">MSLEVSHLCKNYGSQKALDQVTFSASPGRILGFLGPNGAGKSTTMKIITGYIGAESGNVQVMGKDALANPKEVSPLIGYLPEKNPLYQDMYVKEFLSFAGGLYGLSGSQLKSRLAEMLDKTGLIPEQHKKISQLSKGYQQRVGLAKALIHDPQVVILDEPTTGLDPNQLVEIRKLILEVAREKTLILSTHIMQEVEAICQDVVIINKGKILAADSLQNLQSGNQQSTLFLETEEELQLDWFSTIGKVTFGRKGPNEIQIQVSDPNAGRKAILGVVSDRNLNLVNLSQSKKNLEELFREITR</sequence>
<dbReference type="RefSeq" id="WP_091651208.1">
    <property type="nucleotide sequence ID" value="NZ_FOVW01000003.1"/>
</dbReference>
<dbReference type="InterPro" id="IPR027417">
    <property type="entry name" value="P-loop_NTPase"/>
</dbReference>
<dbReference type="InterPro" id="IPR019864">
    <property type="entry name" value="Motility-assoc_ABC_GldA"/>
</dbReference>
<dbReference type="InterPro" id="IPR050763">
    <property type="entry name" value="ABC_transporter_ATP-binding"/>
</dbReference>
<dbReference type="InterPro" id="IPR003439">
    <property type="entry name" value="ABC_transporter-like_ATP-bd"/>
</dbReference>
<comment type="similarity">
    <text evidence="1">Belongs to the ABC transporter superfamily.</text>
</comment>
<keyword evidence="8" id="KW-1185">Reference proteome</keyword>
<dbReference type="PANTHER" id="PTHR42711">
    <property type="entry name" value="ABC TRANSPORTER ATP-BINDING PROTEIN"/>
    <property type="match status" value="1"/>
</dbReference>
<proteinExistence type="inferred from homology"/>
<name>A0A1I5DNE7_9BACT</name>
<dbReference type="InterPro" id="IPR003593">
    <property type="entry name" value="AAA+_ATPase"/>
</dbReference>
<dbReference type="SUPFAM" id="SSF52540">
    <property type="entry name" value="P-loop containing nucleoside triphosphate hydrolases"/>
    <property type="match status" value="1"/>
</dbReference>
<dbReference type="Gene3D" id="3.40.50.300">
    <property type="entry name" value="P-loop containing nucleotide triphosphate hydrolases"/>
    <property type="match status" value="1"/>
</dbReference>
<keyword evidence="2" id="KW-0813">Transport</keyword>
<dbReference type="STRING" id="226506.SAMN04488519_10385"/>
<accession>A0A1I5DNE7</accession>
<evidence type="ECO:0000259" key="6">
    <source>
        <dbReference type="PROSITE" id="PS50893"/>
    </source>
</evidence>
<evidence type="ECO:0000313" key="7">
    <source>
        <dbReference type="EMBL" id="SFO00677.1"/>
    </source>
</evidence>
<evidence type="ECO:0000313" key="8">
    <source>
        <dbReference type="Proteomes" id="UP000199564"/>
    </source>
</evidence>
<dbReference type="AlphaFoldDB" id="A0A1I5DNE7"/>